<evidence type="ECO:0000313" key="3">
    <source>
        <dbReference type="EMBL" id="ACK41942.1"/>
    </source>
</evidence>
<feature type="domain" description="Capsule synthesis protein CapA" evidence="2">
    <location>
        <begin position="2"/>
        <end position="245"/>
    </location>
</feature>
<dbReference type="InterPro" id="IPR052169">
    <property type="entry name" value="CW_Biosynth-Accessory"/>
</dbReference>
<accession>B8DZK9</accession>
<sequence length="329" mass="38950">MSLSFVGDLFIQRQLFNSYYDPQRKTYYFPEEIFEDIREYINKDFSYIVIDTPVATNLCPPSGYPSYNAPIEILDTLKRVRFNIMITSGNHALDKGERGLIATIENIRKRDLYYVGTNSKKEESKKYLILEKNNIKIGVLAHTFSTNGIPLPKGKEYFVNLIDREKIKKDLSKVKNLCDFKIVYLHWGNIEYLDEVEEWQKRLAKEIINYGADLIVGSHPHAIKTYENIEGKWCFYALGNFFTDQYGVYRPEVKYGYILNLYLLKYKERVNIIKKDIIPIFIWRKSLGSKYEYKLLKAEKVKYLSNIDVKDKIYLKRVKKILRLEEEQI</sequence>
<dbReference type="InParanoid" id="B8DZK9"/>
<dbReference type="EnsemblBacteria" id="ACK41942">
    <property type="protein sequence ID" value="ACK41942"/>
    <property type="gene ID" value="Dtur_0657"/>
</dbReference>
<evidence type="ECO:0000259" key="2">
    <source>
        <dbReference type="SMART" id="SM00854"/>
    </source>
</evidence>
<evidence type="ECO:0000313" key="4">
    <source>
        <dbReference type="Proteomes" id="UP000007719"/>
    </source>
</evidence>
<dbReference type="Pfam" id="PF09587">
    <property type="entry name" value="PGA_cap"/>
    <property type="match status" value="1"/>
</dbReference>
<dbReference type="Proteomes" id="UP000007719">
    <property type="component" value="Chromosome"/>
</dbReference>
<dbReference type="Gene3D" id="3.60.21.10">
    <property type="match status" value="1"/>
</dbReference>
<dbReference type="PANTHER" id="PTHR33393">
    <property type="entry name" value="POLYGLUTAMINE SYNTHESIS ACCESSORY PROTEIN RV0574C-RELATED"/>
    <property type="match status" value="1"/>
</dbReference>
<dbReference type="SUPFAM" id="SSF56300">
    <property type="entry name" value="Metallo-dependent phosphatases"/>
    <property type="match status" value="1"/>
</dbReference>
<protein>
    <submittedName>
        <fullName evidence="3">Poly-gamma-glutamic synthesis</fullName>
    </submittedName>
</protein>
<dbReference type="eggNOG" id="COG2843">
    <property type="taxonomic scope" value="Bacteria"/>
</dbReference>
<dbReference type="OrthoDB" id="9810906at2"/>
<reference evidence="4" key="1">
    <citation type="journal article" date="2016" name="Front. Microbiol.">
        <title>The complete genome sequence of hyperthermophile Dictyoglomus turgidum DSM 6724 reveals a specialized carbohydrate fermentor.</title>
        <authorList>
            <person name="Brumm P.J."/>
            <person name="Gowda K."/>
            <person name="Robb F.T."/>
            <person name="Mead D.A."/>
        </authorList>
    </citation>
    <scope>NUCLEOTIDE SEQUENCE [LARGE SCALE GENOMIC DNA]</scope>
    <source>
        <strain evidence="4">DSM 6724 / Z-1310</strain>
    </source>
</reference>
<dbReference type="HOGENOM" id="CLU_038823_0_0_0"/>
<dbReference type="PANTHER" id="PTHR33393:SF12">
    <property type="entry name" value="CAPSULE BIOSYNTHESIS PROTEIN CAPA"/>
    <property type="match status" value="1"/>
</dbReference>
<gene>
    <name evidence="3" type="ordered locus">Dtur_0657</name>
</gene>
<evidence type="ECO:0000256" key="1">
    <source>
        <dbReference type="ARBA" id="ARBA00005662"/>
    </source>
</evidence>
<name>B8DZK9_DICTD</name>
<dbReference type="InterPro" id="IPR029052">
    <property type="entry name" value="Metallo-depent_PP-like"/>
</dbReference>
<organism evidence="3 4">
    <name type="scientific">Dictyoglomus turgidum (strain DSM 6724 / Z-1310)</name>
    <dbReference type="NCBI Taxonomy" id="515635"/>
    <lineage>
        <taxon>Bacteria</taxon>
        <taxon>Pseudomonadati</taxon>
        <taxon>Dictyoglomota</taxon>
        <taxon>Dictyoglomia</taxon>
        <taxon>Dictyoglomales</taxon>
        <taxon>Dictyoglomaceae</taxon>
        <taxon>Dictyoglomus</taxon>
    </lineage>
</organism>
<dbReference type="FunCoup" id="B8DZK9">
    <property type="interactions" value="6"/>
</dbReference>
<dbReference type="SMART" id="SM00854">
    <property type="entry name" value="PGA_cap"/>
    <property type="match status" value="1"/>
</dbReference>
<proteinExistence type="inferred from homology"/>
<dbReference type="KEGG" id="dtu:Dtur_0657"/>
<dbReference type="AlphaFoldDB" id="B8DZK9"/>
<dbReference type="EMBL" id="CP001251">
    <property type="protein sequence ID" value="ACK41942.1"/>
    <property type="molecule type" value="Genomic_DNA"/>
</dbReference>
<dbReference type="STRING" id="515635.Dtur_0657"/>
<dbReference type="InterPro" id="IPR019079">
    <property type="entry name" value="Capsule_synth_CapA"/>
</dbReference>
<comment type="similarity">
    <text evidence="1">Belongs to the CapA family.</text>
</comment>
<dbReference type="CDD" id="cd07381">
    <property type="entry name" value="MPP_CapA"/>
    <property type="match status" value="1"/>
</dbReference>
<keyword evidence="4" id="KW-1185">Reference proteome</keyword>